<protein>
    <recommendedName>
        <fullName evidence="6">Na(+)/H(+) antiporter NhaA</fullName>
    </recommendedName>
    <alternativeName>
        <fullName evidence="6">Sodium/proton antiporter NhaA</fullName>
    </alternativeName>
</protein>
<dbReference type="RefSeq" id="WP_128756276.1">
    <property type="nucleotide sequence ID" value="NZ_QOVM01000001.1"/>
</dbReference>
<keyword evidence="5 6" id="KW-0472">Membrane</keyword>
<dbReference type="Proteomes" id="UP000289238">
    <property type="component" value="Unassembled WGS sequence"/>
</dbReference>
<evidence type="ECO:0000256" key="6">
    <source>
        <dbReference type="HAMAP-Rule" id="MF_01844"/>
    </source>
</evidence>
<dbReference type="AlphaFoldDB" id="A0A4Q0PCZ5"/>
<dbReference type="InterPro" id="IPR023171">
    <property type="entry name" value="Na/H_antiporter_dom_sf"/>
</dbReference>
<organism evidence="7 8">
    <name type="scientific">Leeuwenhoekiella aequorea</name>
    <dbReference type="NCBI Taxonomy" id="283736"/>
    <lineage>
        <taxon>Bacteria</taxon>
        <taxon>Pseudomonadati</taxon>
        <taxon>Bacteroidota</taxon>
        <taxon>Flavobacteriia</taxon>
        <taxon>Flavobacteriales</taxon>
        <taxon>Flavobacteriaceae</taxon>
        <taxon>Leeuwenhoekiella</taxon>
    </lineage>
</organism>
<evidence type="ECO:0000256" key="3">
    <source>
        <dbReference type="ARBA" id="ARBA00022692"/>
    </source>
</evidence>
<proteinExistence type="inferred from homology"/>
<keyword evidence="2 6" id="KW-1003">Cell membrane</keyword>
<comment type="subcellular location">
    <subcellularLocation>
        <location evidence="1">Cell inner membrane</location>
        <topology evidence="1">Multi-pass membrane protein</topology>
    </subcellularLocation>
    <subcellularLocation>
        <location evidence="6">Cell membrane</location>
        <topology evidence="6">Multi-pass membrane protein</topology>
    </subcellularLocation>
</comment>
<feature type="transmembrane region" description="Helical" evidence="6">
    <location>
        <begin position="370"/>
        <end position="397"/>
    </location>
</feature>
<comment type="catalytic activity">
    <reaction evidence="6">
        <text>Na(+)(in) + 2 H(+)(out) = Na(+)(out) + 2 H(+)(in)</text>
        <dbReference type="Rhea" id="RHEA:29251"/>
        <dbReference type="ChEBI" id="CHEBI:15378"/>
        <dbReference type="ChEBI" id="CHEBI:29101"/>
    </reaction>
</comment>
<dbReference type="Gene3D" id="1.20.1530.10">
    <property type="entry name" value="Na+/H+ antiporter like domain"/>
    <property type="match status" value="1"/>
</dbReference>
<dbReference type="GO" id="GO:0015385">
    <property type="term" value="F:sodium:proton antiporter activity"/>
    <property type="evidence" value="ECO:0007669"/>
    <property type="project" value="UniProtKB-UniRule"/>
</dbReference>
<keyword evidence="4 6" id="KW-1133">Transmembrane helix</keyword>
<feature type="transmembrane region" description="Helical" evidence="6">
    <location>
        <begin position="409"/>
        <end position="426"/>
    </location>
</feature>
<comment type="similarity">
    <text evidence="6">Belongs to the NhaA Na(+)/H(+) (TC 2.A.33) antiporter family.</text>
</comment>
<keyword evidence="8" id="KW-1185">Reference proteome</keyword>
<dbReference type="OrthoDB" id="9808135at2"/>
<gene>
    <name evidence="6" type="primary">nhaA</name>
    <name evidence="7" type="ORF">DSM00_331</name>
</gene>
<dbReference type="InterPro" id="IPR004670">
    <property type="entry name" value="NhaA"/>
</dbReference>
<evidence type="ECO:0000256" key="1">
    <source>
        <dbReference type="ARBA" id="ARBA00004429"/>
    </source>
</evidence>
<keyword evidence="6" id="KW-0739">Sodium transport</keyword>
<dbReference type="NCBIfam" id="TIGR00773">
    <property type="entry name" value="NhaA"/>
    <property type="match status" value="1"/>
</dbReference>
<evidence type="ECO:0000256" key="4">
    <source>
        <dbReference type="ARBA" id="ARBA00022989"/>
    </source>
</evidence>
<dbReference type="PANTHER" id="PTHR30341">
    <property type="entry name" value="SODIUM ION/PROTON ANTIPORTER NHAA-RELATED"/>
    <property type="match status" value="1"/>
</dbReference>
<dbReference type="HAMAP" id="MF_01844">
    <property type="entry name" value="NhaA"/>
    <property type="match status" value="1"/>
</dbReference>
<feature type="transmembrane region" description="Helical" evidence="6">
    <location>
        <begin position="104"/>
        <end position="122"/>
    </location>
</feature>
<feature type="transmembrane region" description="Helical" evidence="6">
    <location>
        <begin position="334"/>
        <end position="358"/>
    </location>
</feature>
<dbReference type="Pfam" id="PF06965">
    <property type="entry name" value="Na_H_antiport_1"/>
    <property type="match status" value="1"/>
</dbReference>
<accession>A0A4Q0PCZ5</accession>
<dbReference type="EMBL" id="QOVM01000001">
    <property type="protein sequence ID" value="RXG24541.1"/>
    <property type="molecule type" value="Genomic_DNA"/>
</dbReference>
<reference evidence="7 8" key="1">
    <citation type="submission" date="2018-07" db="EMBL/GenBank/DDBJ databases">
        <title>Leeuwenhoekiella genomics.</title>
        <authorList>
            <person name="Tahon G."/>
            <person name="Willems A."/>
        </authorList>
    </citation>
    <scope>NUCLEOTIDE SEQUENCE [LARGE SCALE GENOMIC DNA]</scope>
    <source>
        <strain evidence="7 8">LMG 22550</strain>
    </source>
</reference>
<evidence type="ECO:0000313" key="7">
    <source>
        <dbReference type="EMBL" id="RXG24541.1"/>
    </source>
</evidence>
<feature type="transmembrane region" description="Helical" evidence="6">
    <location>
        <begin position="65"/>
        <end position="83"/>
    </location>
</feature>
<comment type="function">
    <text evidence="6">Na(+)/H(+) antiporter that extrudes sodium in exchange for external protons.</text>
</comment>
<evidence type="ECO:0000256" key="2">
    <source>
        <dbReference type="ARBA" id="ARBA00022475"/>
    </source>
</evidence>
<sequence length="433" mass="47576">MDKKILRSTPFQKFVKIEGFGGILLLIATLTALIWANSALGASYTSIWNYKVGIKTESFELYKPLLLWVNDGLMTVFFFLIGLEIKREVLIGELNSFKKMAFPLFGAIGGMIIPVLFFLILNQNESTFKGWGIPMATDIAFSLAILNALGKRVPLSLKIFLTAFAIVDDLGAVLVIAIFYSGTISMSLLGTAIVLLLFLYFLSYKRYYSKFVLVTMGVIIWVLFLKSGIHPTLAGVLLAFAVPIRQSINTPAFIENLVTITNNIKDASISKKPILSKEQIQEIDELQEWTGKYQSPLQHMEHSLHGWVAYLIIPLFALANAGVVITGGDNLDTMLIINIVVCLVLGKSIGITSIVVLAQKLKLLTVPKEISLQHIIGTSFLAGIGFTMAIFVSNLAFSDDPSYNLSAKMGILIGSLIAAILGYLILRIKRTAN</sequence>
<evidence type="ECO:0000313" key="8">
    <source>
        <dbReference type="Proteomes" id="UP000289238"/>
    </source>
</evidence>
<keyword evidence="3 6" id="KW-0812">Transmembrane</keyword>
<comment type="caution">
    <text evidence="6">Lacks conserved residue(s) required for the propagation of feature annotation.</text>
</comment>
<feature type="transmembrane region" description="Helical" evidence="6">
    <location>
        <begin position="128"/>
        <end position="149"/>
    </location>
</feature>
<name>A0A4Q0PCZ5_9FLAO</name>
<feature type="transmembrane region" description="Helical" evidence="6">
    <location>
        <begin position="170"/>
        <end position="201"/>
    </location>
</feature>
<comment type="caution">
    <text evidence="7">The sequence shown here is derived from an EMBL/GenBank/DDBJ whole genome shotgun (WGS) entry which is preliminary data.</text>
</comment>
<keyword evidence="6" id="KW-0050">Antiport</keyword>
<keyword evidence="6" id="KW-0406">Ion transport</keyword>
<evidence type="ECO:0000256" key="5">
    <source>
        <dbReference type="ARBA" id="ARBA00023136"/>
    </source>
</evidence>
<keyword evidence="6" id="KW-0915">Sodium</keyword>
<keyword evidence="6" id="KW-0813">Transport</keyword>
<dbReference type="GO" id="GO:0006885">
    <property type="term" value="P:regulation of pH"/>
    <property type="evidence" value="ECO:0007669"/>
    <property type="project" value="UniProtKB-UniRule"/>
</dbReference>
<dbReference type="GO" id="GO:0005886">
    <property type="term" value="C:plasma membrane"/>
    <property type="evidence" value="ECO:0007669"/>
    <property type="project" value="UniProtKB-SubCell"/>
</dbReference>
<dbReference type="PANTHER" id="PTHR30341:SF0">
    <property type="entry name" value="NA(+)_H(+) ANTIPORTER NHAA"/>
    <property type="match status" value="1"/>
</dbReference>
<feature type="transmembrane region" description="Helical" evidence="6">
    <location>
        <begin position="307"/>
        <end position="328"/>
    </location>
</feature>